<protein>
    <submittedName>
        <fullName evidence="2">Uncharacterized protein</fullName>
    </submittedName>
</protein>
<keyword evidence="3" id="KW-1185">Reference proteome</keyword>
<reference evidence="2 3" key="1">
    <citation type="submission" date="2020-05" db="EMBL/GenBank/DDBJ databases">
        <title>Identification and distribution of gene clusters putatively required for synthesis of sphingolipid metabolism inhibitors in phylogenetically diverse species of the filamentous fungus Fusarium.</title>
        <authorList>
            <person name="Kim H.-S."/>
            <person name="Busman M."/>
            <person name="Brown D.W."/>
            <person name="Divon H."/>
            <person name="Uhlig S."/>
            <person name="Proctor R.H."/>
        </authorList>
    </citation>
    <scope>NUCLEOTIDE SEQUENCE [LARGE SCALE GENOMIC DNA]</scope>
    <source>
        <strain evidence="2 3">NRRL 20693</strain>
    </source>
</reference>
<evidence type="ECO:0000256" key="1">
    <source>
        <dbReference type="SAM" id="Phobius"/>
    </source>
</evidence>
<keyword evidence="1" id="KW-1133">Transmembrane helix</keyword>
<keyword evidence="1" id="KW-0472">Membrane</keyword>
<dbReference type="AlphaFoldDB" id="A0A8H5TIC7"/>
<gene>
    <name evidence="2" type="ORF">FHETE_4490</name>
</gene>
<accession>A0A8H5TIC7</accession>
<sequence>MLSTSMIPFLVHVLIETPAAFTFIFRPSSQLQPLPPSAALILQSFGGLLLTSNLIALILIRRPFDDVTRQAALAFSFWHIWPCHRAYMRMCGYTKEDEASTTKTLGGPVVHLGVHAALLTMFLGTWYFGNA</sequence>
<feature type="transmembrane region" description="Helical" evidence="1">
    <location>
        <begin position="37"/>
        <end position="59"/>
    </location>
</feature>
<proteinExistence type="predicted"/>
<evidence type="ECO:0000313" key="3">
    <source>
        <dbReference type="Proteomes" id="UP000567885"/>
    </source>
</evidence>
<feature type="transmembrane region" description="Helical" evidence="1">
    <location>
        <begin position="109"/>
        <end position="129"/>
    </location>
</feature>
<dbReference type="OrthoDB" id="2590756at2759"/>
<dbReference type="Proteomes" id="UP000567885">
    <property type="component" value="Unassembled WGS sequence"/>
</dbReference>
<keyword evidence="1" id="KW-0812">Transmembrane</keyword>
<organism evidence="2 3">
    <name type="scientific">Fusarium heterosporum</name>
    <dbReference type="NCBI Taxonomy" id="42747"/>
    <lineage>
        <taxon>Eukaryota</taxon>
        <taxon>Fungi</taxon>
        <taxon>Dikarya</taxon>
        <taxon>Ascomycota</taxon>
        <taxon>Pezizomycotina</taxon>
        <taxon>Sordariomycetes</taxon>
        <taxon>Hypocreomycetidae</taxon>
        <taxon>Hypocreales</taxon>
        <taxon>Nectriaceae</taxon>
        <taxon>Fusarium</taxon>
        <taxon>Fusarium heterosporum species complex</taxon>
    </lineage>
</organism>
<name>A0A8H5TIC7_FUSHE</name>
<comment type="caution">
    <text evidence="2">The sequence shown here is derived from an EMBL/GenBank/DDBJ whole genome shotgun (WGS) entry which is preliminary data.</text>
</comment>
<feature type="transmembrane region" description="Helical" evidence="1">
    <location>
        <begin position="6"/>
        <end position="25"/>
    </location>
</feature>
<evidence type="ECO:0000313" key="2">
    <source>
        <dbReference type="EMBL" id="KAF5670583.1"/>
    </source>
</evidence>
<dbReference type="EMBL" id="JAAGWQ010000075">
    <property type="protein sequence ID" value="KAF5670583.1"/>
    <property type="molecule type" value="Genomic_DNA"/>
</dbReference>